<name>A0A537KG40_9BACT</name>
<dbReference type="AlphaFoldDB" id="A0A537KG40"/>
<dbReference type="EMBL" id="VBAL01000317">
    <property type="protein sequence ID" value="TMI94731.1"/>
    <property type="molecule type" value="Genomic_DNA"/>
</dbReference>
<comment type="subcellular location">
    <subcellularLocation>
        <location evidence="1">Cell membrane</location>
        <topology evidence="1">Multi-pass membrane protein</topology>
    </subcellularLocation>
</comment>
<protein>
    <recommendedName>
        <fullName evidence="9">Flippase-like domain-containing protein</fullName>
    </recommendedName>
</protein>
<evidence type="ECO:0000256" key="5">
    <source>
        <dbReference type="ARBA" id="ARBA00023136"/>
    </source>
</evidence>
<dbReference type="PANTHER" id="PTHR40277:SF1">
    <property type="entry name" value="BLL5419 PROTEIN"/>
    <property type="match status" value="1"/>
</dbReference>
<proteinExistence type="predicted"/>
<dbReference type="Proteomes" id="UP000319353">
    <property type="component" value="Unassembled WGS sequence"/>
</dbReference>
<dbReference type="InterPro" id="IPR022791">
    <property type="entry name" value="L-PG_synthase/AglD"/>
</dbReference>
<evidence type="ECO:0008006" key="9">
    <source>
        <dbReference type="Google" id="ProtNLM"/>
    </source>
</evidence>
<keyword evidence="2" id="KW-1003">Cell membrane</keyword>
<dbReference type="GO" id="GO:0005886">
    <property type="term" value="C:plasma membrane"/>
    <property type="evidence" value="ECO:0007669"/>
    <property type="project" value="UniProtKB-SubCell"/>
</dbReference>
<feature type="transmembrane region" description="Helical" evidence="6">
    <location>
        <begin position="51"/>
        <end position="71"/>
    </location>
</feature>
<evidence type="ECO:0000256" key="4">
    <source>
        <dbReference type="ARBA" id="ARBA00022989"/>
    </source>
</evidence>
<keyword evidence="3 6" id="KW-0812">Transmembrane</keyword>
<sequence>MHSPTLALGKDAPSSATPSRTARLALKAALSGALLVFVVSRAQVADVRLPGGVAILGGMGAAVLLFAGALVMSAVRWWLVLGPGLVPLGWLVRLYFIGQFFSLFLPTSVGGDAVRIVALSRGGVTTGRALSSVIIERMLGVGALLLYLVLGGLMAPALVSPLLQRLSWALGWRPALVLVITGGLALGLLAMRVKRWVRFNQLLHDAGGVWERLRVSRLPVATAVCASLIVQA</sequence>
<dbReference type="PANTHER" id="PTHR40277">
    <property type="entry name" value="BLL5419 PROTEIN"/>
    <property type="match status" value="1"/>
</dbReference>
<evidence type="ECO:0000313" key="8">
    <source>
        <dbReference type="Proteomes" id="UP000319353"/>
    </source>
</evidence>
<evidence type="ECO:0000256" key="3">
    <source>
        <dbReference type="ARBA" id="ARBA00022692"/>
    </source>
</evidence>
<feature type="transmembrane region" description="Helical" evidence="6">
    <location>
        <begin position="171"/>
        <end position="191"/>
    </location>
</feature>
<feature type="non-terminal residue" evidence="7">
    <location>
        <position position="232"/>
    </location>
</feature>
<dbReference type="Pfam" id="PF03706">
    <property type="entry name" value="LPG_synthase_TM"/>
    <property type="match status" value="1"/>
</dbReference>
<keyword evidence="4 6" id="KW-1133">Transmembrane helix</keyword>
<evidence type="ECO:0000256" key="1">
    <source>
        <dbReference type="ARBA" id="ARBA00004651"/>
    </source>
</evidence>
<feature type="transmembrane region" description="Helical" evidence="6">
    <location>
        <begin position="20"/>
        <end position="39"/>
    </location>
</feature>
<evidence type="ECO:0000256" key="6">
    <source>
        <dbReference type="SAM" id="Phobius"/>
    </source>
</evidence>
<gene>
    <name evidence="7" type="ORF">E6H01_14775</name>
</gene>
<comment type="caution">
    <text evidence="7">The sequence shown here is derived from an EMBL/GenBank/DDBJ whole genome shotgun (WGS) entry which is preliminary data.</text>
</comment>
<evidence type="ECO:0000256" key="2">
    <source>
        <dbReference type="ARBA" id="ARBA00022475"/>
    </source>
</evidence>
<keyword evidence="5 6" id="KW-0472">Membrane</keyword>
<accession>A0A537KG40</accession>
<evidence type="ECO:0000313" key="7">
    <source>
        <dbReference type="EMBL" id="TMI94731.1"/>
    </source>
</evidence>
<organism evidence="7 8">
    <name type="scientific">Candidatus Segetimicrobium genomatis</name>
    <dbReference type="NCBI Taxonomy" id="2569760"/>
    <lineage>
        <taxon>Bacteria</taxon>
        <taxon>Bacillati</taxon>
        <taxon>Candidatus Sysuimicrobiota</taxon>
        <taxon>Candidatus Sysuimicrobiia</taxon>
        <taxon>Candidatus Sysuimicrobiales</taxon>
        <taxon>Candidatus Segetimicrobiaceae</taxon>
        <taxon>Candidatus Segetimicrobium</taxon>
    </lineage>
</organism>
<feature type="transmembrane region" description="Helical" evidence="6">
    <location>
        <begin position="138"/>
        <end position="159"/>
    </location>
</feature>
<reference evidence="7 8" key="1">
    <citation type="journal article" date="2019" name="Nat. Microbiol.">
        <title>Mediterranean grassland soil C-N compound turnover is dependent on rainfall and depth, and is mediated by genomically divergent microorganisms.</title>
        <authorList>
            <person name="Diamond S."/>
            <person name="Andeer P.F."/>
            <person name="Li Z."/>
            <person name="Crits-Christoph A."/>
            <person name="Burstein D."/>
            <person name="Anantharaman K."/>
            <person name="Lane K.R."/>
            <person name="Thomas B.C."/>
            <person name="Pan C."/>
            <person name="Northen T.R."/>
            <person name="Banfield J.F."/>
        </authorList>
    </citation>
    <scope>NUCLEOTIDE SEQUENCE [LARGE SCALE GENOMIC DNA]</scope>
    <source>
        <strain evidence="7">NP_4</strain>
    </source>
</reference>